<dbReference type="Proteomes" id="UP000785679">
    <property type="component" value="Unassembled WGS sequence"/>
</dbReference>
<dbReference type="InterPro" id="IPR004274">
    <property type="entry name" value="FCP1_dom"/>
</dbReference>
<keyword evidence="4" id="KW-1185">Reference proteome</keyword>
<feature type="region of interest" description="Disordered" evidence="1">
    <location>
        <begin position="569"/>
        <end position="591"/>
    </location>
</feature>
<proteinExistence type="predicted"/>
<dbReference type="AlphaFoldDB" id="A0A8J8T712"/>
<sequence>MLKTFNRLASTVSLEGLDIDECNNTTTSQAALELKQNEEGNSDPNLPSQIFPQERKRCRTRQVARLPRVSGIESTEKHAQRGLLLQRKGGIKLNWFDVSCNCLGCTAKEPTPCLGMRLTTEIEESEGGDRKDLYFSMKQLGLPQPASQFMQFDGSVQAMASEFFRGNNHLQNPSLQSFMPRKESNLHMLIQKVQNEQFHSKVRAESPLLNTPRGSQLIQELMVKQDQRYTGMISNQMAKQEGGNNSKFVKNFLISSNLESEIERSPRQPFFGLAQNYSDQPISRNSDLPEFISHNNALDKKKSNHEDISTLNASSLTNNNASSLQVNASHQKVRQLSSFARQAANKRSEIFNASGLSMNNRSITPERSSPDFHRTGAKRSITPSKLIMVSSLGEGLIQEKNQTSCDPKASNCLPIVIDIEVDSITNSVLNNGSTNQARSHDVNVGMMLGVHQQNQLTVNNQQLLKKLSSKHIHLPIDGDDGELPIPIRRQNLKRLKGGKKNHVNQYSSKVGLVGSASIQDIFNGKAPEQLMPRSLKWNLPSMADHHQDSLERDHSNEKAAVGLLIAGSSEAKNDSESPNRVSNHGVGSQAGSSFKLKQNYAQLFLSDIMLSSIYYRHVKESNCAQIMNLPARKAEFYSSRLVDKTKTIVFDIDETLLHAKTRPHEFPGGEYDEEIWVNLHGGHQQRLFLSFRPYLQEMLRKLKPNFELILFTAGTEEYANTVQRTLEKHEQFFDLILSREECQKHPLRSDCVIKNLTQLLSDRQIGEIILVDNKATGFAANIQNGIPIKDYYGDKSDNWLRHLTSYLNSFIRESDVRYKIKRDFKLEKFLAQSTQQRPNHLQNPNDSRRSQQSAQKSKQYKSHSPNRIY</sequence>
<evidence type="ECO:0000256" key="1">
    <source>
        <dbReference type="SAM" id="MobiDB-lite"/>
    </source>
</evidence>
<dbReference type="InterPro" id="IPR050365">
    <property type="entry name" value="TIM50"/>
</dbReference>
<feature type="domain" description="FCP1 homology" evidence="2">
    <location>
        <begin position="641"/>
        <end position="810"/>
    </location>
</feature>
<dbReference type="Pfam" id="PF03031">
    <property type="entry name" value="NIF"/>
    <property type="match status" value="1"/>
</dbReference>
<dbReference type="PANTHER" id="PTHR12210">
    <property type="entry name" value="DULLARD PROTEIN PHOSPHATASE"/>
    <property type="match status" value="1"/>
</dbReference>
<dbReference type="CDD" id="cd07521">
    <property type="entry name" value="HAD_FCP1-like"/>
    <property type="match status" value="1"/>
</dbReference>
<dbReference type="EMBL" id="RRYP01003558">
    <property type="protein sequence ID" value="TNV83688.1"/>
    <property type="molecule type" value="Genomic_DNA"/>
</dbReference>
<accession>A0A8J8T712</accession>
<gene>
    <name evidence="3" type="ORF">FGO68_gene5131</name>
</gene>
<name>A0A8J8T712_HALGN</name>
<evidence type="ECO:0000259" key="2">
    <source>
        <dbReference type="PROSITE" id="PS50969"/>
    </source>
</evidence>
<protein>
    <recommendedName>
        <fullName evidence="2">FCP1 homology domain-containing protein</fullName>
    </recommendedName>
</protein>
<dbReference type="PROSITE" id="PS50969">
    <property type="entry name" value="FCP1"/>
    <property type="match status" value="1"/>
</dbReference>
<reference evidence="3" key="1">
    <citation type="submission" date="2019-06" db="EMBL/GenBank/DDBJ databases">
        <authorList>
            <person name="Zheng W."/>
        </authorList>
    </citation>
    <scope>NUCLEOTIDE SEQUENCE</scope>
    <source>
        <strain evidence="3">QDHG01</strain>
    </source>
</reference>
<dbReference type="InterPro" id="IPR023214">
    <property type="entry name" value="HAD_sf"/>
</dbReference>
<dbReference type="Gene3D" id="3.40.50.1000">
    <property type="entry name" value="HAD superfamily/HAD-like"/>
    <property type="match status" value="1"/>
</dbReference>
<feature type="region of interest" description="Disordered" evidence="1">
    <location>
        <begin position="358"/>
        <end position="377"/>
    </location>
</feature>
<evidence type="ECO:0000313" key="4">
    <source>
        <dbReference type="Proteomes" id="UP000785679"/>
    </source>
</evidence>
<organism evidence="3 4">
    <name type="scientific">Halteria grandinella</name>
    <dbReference type="NCBI Taxonomy" id="5974"/>
    <lineage>
        <taxon>Eukaryota</taxon>
        <taxon>Sar</taxon>
        <taxon>Alveolata</taxon>
        <taxon>Ciliophora</taxon>
        <taxon>Intramacronucleata</taxon>
        <taxon>Spirotrichea</taxon>
        <taxon>Stichotrichia</taxon>
        <taxon>Sporadotrichida</taxon>
        <taxon>Halteriidae</taxon>
        <taxon>Halteria</taxon>
    </lineage>
</organism>
<comment type="caution">
    <text evidence="3">The sequence shown here is derived from an EMBL/GenBank/DDBJ whole genome shotgun (WGS) entry which is preliminary data.</text>
</comment>
<dbReference type="InterPro" id="IPR036412">
    <property type="entry name" value="HAD-like_sf"/>
</dbReference>
<feature type="region of interest" description="Disordered" evidence="1">
    <location>
        <begin position="833"/>
        <end position="869"/>
    </location>
</feature>
<dbReference type="SUPFAM" id="SSF56784">
    <property type="entry name" value="HAD-like"/>
    <property type="match status" value="1"/>
</dbReference>
<feature type="compositionally biased region" description="Polar residues" evidence="1">
    <location>
        <begin position="358"/>
        <end position="367"/>
    </location>
</feature>
<evidence type="ECO:0000313" key="3">
    <source>
        <dbReference type="EMBL" id="TNV83688.1"/>
    </source>
</evidence>
<feature type="compositionally biased region" description="Polar residues" evidence="1">
    <location>
        <begin position="833"/>
        <end position="845"/>
    </location>
</feature>
<feature type="compositionally biased region" description="Polar residues" evidence="1">
    <location>
        <begin position="578"/>
        <end position="591"/>
    </location>
</feature>
<dbReference type="SMART" id="SM00577">
    <property type="entry name" value="CPDc"/>
    <property type="match status" value="1"/>
</dbReference>
<dbReference type="OrthoDB" id="277011at2759"/>